<sequence length="245" mass="28719">MRNLKMIIEYDGTNFFGWQYQPDKRTVQSEIESAIKQITGEDVRVTGAGRTDHGVHALGQVANFKTESNIQCEKLRAAINSLIGEDVYIKQITEVPLNFHARYSARSKIYRYNIMLTYSPLKRRYYWFVDYKLNFELMQRASSYFIGQHDFKNLSVSRDEDDEKFNNNTICNIYNLSLTESENEIIIMVEADRFLRKMVRCIVGMLIDIGRGRYSLQQLERIYTDGLENIYCAPAWGLCLMEVKY</sequence>
<dbReference type="PIRSF" id="PIRSF001430">
    <property type="entry name" value="tRNA_psdUrid_synth"/>
    <property type="match status" value="1"/>
</dbReference>
<dbReference type="InterPro" id="IPR020094">
    <property type="entry name" value="TruA/RsuA/RluB/E/F_N"/>
</dbReference>
<evidence type="ECO:0000259" key="8">
    <source>
        <dbReference type="Pfam" id="PF01416"/>
    </source>
</evidence>
<comment type="subunit">
    <text evidence="4">Homodimer.</text>
</comment>
<evidence type="ECO:0000256" key="3">
    <source>
        <dbReference type="ARBA" id="ARBA00023235"/>
    </source>
</evidence>
<comment type="caution">
    <text evidence="9">The sequence shown here is derived from an EMBL/GenBank/DDBJ whole genome shotgun (WGS) entry which is preliminary data.</text>
</comment>
<proteinExistence type="inferred from homology"/>
<dbReference type="Gene3D" id="3.30.70.660">
    <property type="entry name" value="Pseudouridine synthase I, catalytic domain, C-terminal subdomain"/>
    <property type="match status" value="1"/>
</dbReference>
<evidence type="ECO:0000313" key="9">
    <source>
        <dbReference type="EMBL" id="HGE77694.1"/>
    </source>
</evidence>
<dbReference type="Pfam" id="PF01416">
    <property type="entry name" value="PseudoU_synth_1"/>
    <property type="match status" value="2"/>
</dbReference>
<keyword evidence="3 4" id="KW-0413">Isomerase</keyword>
<dbReference type="NCBIfam" id="TIGR00071">
    <property type="entry name" value="hisT_truA"/>
    <property type="match status" value="1"/>
</dbReference>
<dbReference type="GO" id="GO:0031119">
    <property type="term" value="P:tRNA pseudouridine synthesis"/>
    <property type="evidence" value="ECO:0007669"/>
    <property type="project" value="UniProtKB-UniRule"/>
</dbReference>
<dbReference type="FunFam" id="3.30.70.580:FF:000001">
    <property type="entry name" value="tRNA pseudouridine synthase A"/>
    <property type="match status" value="1"/>
</dbReference>
<dbReference type="InterPro" id="IPR020095">
    <property type="entry name" value="PsdUridine_synth_TruA_C"/>
</dbReference>
<dbReference type="AlphaFoldDB" id="A0A7V3VTX2"/>
<gene>
    <name evidence="4 9" type="primary">truA</name>
    <name evidence="9" type="ORF">ENX68_01675</name>
</gene>
<evidence type="ECO:0000256" key="4">
    <source>
        <dbReference type="HAMAP-Rule" id="MF_00171"/>
    </source>
</evidence>
<dbReference type="InterPro" id="IPR020097">
    <property type="entry name" value="PsdUridine_synth_TruA_a/b_dom"/>
</dbReference>
<keyword evidence="2 4" id="KW-0819">tRNA processing</keyword>
<dbReference type="InterPro" id="IPR020103">
    <property type="entry name" value="PsdUridine_synth_cat_dom_sf"/>
</dbReference>
<evidence type="ECO:0000256" key="7">
    <source>
        <dbReference type="RuleBase" id="RU003792"/>
    </source>
</evidence>
<accession>A0A7V3VTX2</accession>
<evidence type="ECO:0000256" key="1">
    <source>
        <dbReference type="ARBA" id="ARBA00009375"/>
    </source>
</evidence>
<dbReference type="GO" id="GO:0160147">
    <property type="term" value="F:tRNA pseudouridine(38-40) synthase activity"/>
    <property type="evidence" value="ECO:0007669"/>
    <property type="project" value="UniProtKB-EC"/>
</dbReference>
<name>A0A7V3VTX2_UNCW3</name>
<comment type="similarity">
    <text evidence="1 4 7">Belongs to the tRNA pseudouridine synthase TruA family.</text>
</comment>
<comment type="caution">
    <text evidence="4">Lacks conserved residue(s) required for the propagation of feature annotation.</text>
</comment>
<dbReference type="EMBL" id="DTOZ01000047">
    <property type="protein sequence ID" value="HGE77694.1"/>
    <property type="molecule type" value="Genomic_DNA"/>
</dbReference>
<dbReference type="EC" id="5.4.99.12" evidence="4"/>
<dbReference type="PANTHER" id="PTHR11142:SF0">
    <property type="entry name" value="TRNA PSEUDOURIDINE SYNTHASE-LIKE 1"/>
    <property type="match status" value="1"/>
</dbReference>
<reference evidence="9" key="1">
    <citation type="journal article" date="2020" name="mSystems">
        <title>Genome- and Community-Level Interaction Insights into Carbon Utilization and Element Cycling Functions of Hydrothermarchaeota in Hydrothermal Sediment.</title>
        <authorList>
            <person name="Zhou Z."/>
            <person name="Liu Y."/>
            <person name="Xu W."/>
            <person name="Pan J."/>
            <person name="Luo Z.H."/>
            <person name="Li M."/>
        </authorList>
    </citation>
    <scope>NUCLEOTIDE SEQUENCE [LARGE SCALE GENOMIC DNA]</scope>
    <source>
        <strain evidence="9">SpSt-961</strain>
    </source>
</reference>
<comment type="catalytic activity">
    <reaction evidence="4 7">
        <text>uridine(38/39/40) in tRNA = pseudouridine(38/39/40) in tRNA</text>
        <dbReference type="Rhea" id="RHEA:22376"/>
        <dbReference type="Rhea" id="RHEA-COMP:10085"/>
        <dbReference type="Rhea" id="RHEA-COMP:10087"/>
        <dbReference type="ChEBI" id="CHEBI:65314"/>
        <dbReference type="ChEBI" id="CHEBI:65315"/>
        <dbReference type="EC" id="5.4.99.12"/>
    </reaction>
</comment>
<evidence type="ECO:0000256" key="5">
    <source>
        <dbReference type="PIRSR" id="PIRSR001430-1"/>
    </source>
</evidence>
<comment type="function">
    <text evidence="4">Formation of pseudouridine at positions 38, 39 and 40 in the anticodon stem and loop of transfer RNAs.</text>
</comment>
<dbReference type="HAMAP" id="MF_00171">
    <property type="entry name" value="TruA"/>
    <property type="match status" value="1"/>
</dbReference>
<feature type="binding site" evidence="4 6">
    <location>
        <position position="110"/>
    </location>
    <ligand>
        <name>substrate</name>
    </ligand>
</feature>
<dbReference type="InterPro" id="IPR001406">
    <property type="entry name" value="PsdUridine_synth_TruA"/>
</dbReference>
<protein>
    <recommendedName>
        <fullName evidence="4">tRNA pseudouridine synthase A</fullName>
        <ecNumber evidence="4">5.4.99.12</ecNumber>
    </recommendedName>
    <alternativeName>
        <fullName evidence="4">tRNA pseudouridine(38-40) synthase</fullName>
    </alternativeName>
    <alternativeName>
        <fullName evidence="4">tRNA pseudouridylate synthase I</fullName>
    </alternativeName>
    <alternativeName>
        <fullName evidence="4">tRNA-uridine isomerase I</fullName>
    </alternativeName>
</protein>
<feature type="active site" description="Nucleophile" evidence="4 5">
    <location>
        <position position="52"/>
    </location>
</feature>
<evidence type="ECO:0000256" key="2">
    <source>
        <dbReference type="ARBA" id="ARBA00022694"/>
    </source>
</evidence>
<organism evidence="9">
    <name type="scientific">candidate division WOR-3 bacterium</name>
    <dbReference type="NCBI Taxonomy" id="2052148"/>
    <lineage>
        <taxon>Bacteria</taxon>
        <taxon>Bacteria division WOR-3</taxon>
    </lineage>
</organism>
<dbReference type="Gene3D" id="3.30.70.580">
    <property type="entry name" value="Pseudouridine synthase I, catalytic domain, N-terminal subdomain"/>
    <property type="match status" value="1"/>
</dbReference>
<feature type="domain" description="Pseudouridine synthase I TruA alpha/beta" evidence="8">
    <location>
        <begin position="7"/>
        <end position="104"/>
    </location>
</feature>
<dbReference type="GO" id="GO:0003723">
    <property type="term" value="F:RNA binding"/>
    <property type="evidence" value="ECO:0007669"/>
    <property type="project" value="InterPro"/>
</dbReference>
<dbReference type="SUPFAM" id="SSF55120">
    <property type="entry name" value="Pseudouridine synthase"/>
    <property type="match status" value="1"/>
</dbReference>
<feature type="domain" description="Pseudouridine synthase I TruA alpha/beta" evidence="8">
    <location>
        <begin position="141"/>
        <end position="245"/>
    </location>
</feature>
<evidence type="ECO:0000256" key="6">
    <source>
        <dbReference type="PIRSR" id="PIRSR001430-2"/>
    </source>
</evidence>
<dbReference type="PANTHER" id="PTHR11142">
    <property type="entry name" value="PSEUDOURIDYLATE SYNTHASE"/>
    <property type="match status" value="1"/>
</dbReference>
<dbReference type="CDD" id="cd02570">
    <property type="entry name" value="PseudoU_synth_EcTruA"/>
    <property type="match status" value="1"/>
</dbReference>